<gene>
    <name evidence="3" type="ORF">A3A63_01910</name>
</gene>
<keyword evidence="2" id="KW-0472">Membrane</keyword>
<feature type="region of interest" description="Disordered" evidence="1">
    <location>
        <begin position="228"/>
        <end position="250"/>
    </location>
</feature>
<evidence type="ECO:0008006" key="5">
    <source>
        <dbReference type="Google" id="ProtNLM"/>
    </source>
</evidence>
<feature type="transmembrane region" description="Helical" evidence="2">
    <location>
        <begin position="12"/>
        <end position="33"/>
    </location>
</feature>
<dbReference type="GO" id="GO:0043683">
    <property type="term" value="P:type IV pilus assembly"/>
    <property type="evidence" value="ECO:0007669"/>
    <property type="project" value="InterPro"/>
</dbReference>
<dbReference type="EMBL" id="MFJX01000030">
    <property type="protein sequence ID" value="OGG30581.1"/>
    <property type="molecule type" value="Genomic_DNA"/>
</dbReference>
<dbReference type="Gene3D" id="3.30.70.60">
    <property type="match status" value="1"/>
</dbReference>
<reference evidence="3 4" key="1">
    <citation type="journal article" date="2016" name="Nat. Commun.">
        <title>Thousands of microbial genomes shed light on interconnected biogeochemical processes in an aquifer system.</title>
        <authorList>
            <person name="Anantharaman K."/>
            <person name="Brown C.T."/>
            <person name="Hug L.A."/>
            <person name="Sharon I."/>
            <person name="Castelle C.J."/>
            <person name="Probst A.J."/>
            <person name="Thomas B.C."/>
            <person name="Singh A."/>
            <person name="Wilkins M.J."/>
            <person name="Karaoz U."/>
            <person name="Brodie E.L."/>
            <person name="Williams K.H."/>
            <person name="Hubbard S.S."/>
            <person name="Banfield J.F."/>
        </authorList>
    </citation>
    <scope>NUCLEOTIDE SEQUENCE [LARGE SCALE GENOMIC DNA]</scope>
</reference>
<evidence type="ECO:0000313" key="4">
    <source>
        <dbReference type="Proteomes" id="UP000176450"/>
    </source>
</evidence>
<protein>
    <recommendedName>
        <fullName evidence="5">Pilus assembly protein PilO</fullName>
    </recommendedName>
</protein>
<accession>A0A1F6B0Y2</accession>
<dbReference type="AlphaFoldDB" id="A0A1F6B0Y2"/>
<keyword evidence="2" id="KW-0812">Transmembrane</keyword>
<dbReference type="Proteomes" id="UP000176450">
    <property type="component" value="Unassembled WGS sequence"/>
</dbReference>
<sequence>MAQTRKFFRTYQGLIISGVMVVGVVIGVFLGLIPTVQKIITLRSESSVLVGEDELLRAKAATLDDSDEATFKQYLAELAVAVPADKSLTSVFSTIDGLGVLTGVSLSNFTLTKPGALATQSAIRLSNEEKQVGSSLLPFSLTVEGSYAQIHNFLATVNRVRRFFRVRYFDIAFSADETVSAKLGMDAFYALLPTALGSAEQAIEALSPDDQDIIRKVAELPILSEMVSTQSAGQAPLSPTTTSRDDPFAP</sequence>
<dbReference type="InterPro" id="IPR007445">
    <property type="entry name" value="PilO"/>
</dbReference>
<keyword evidence="2" id="KW-1133">Transmembrane helix</keyword>
<dbReference type="GO" id="GO:0043107">
    <property type="term" value="P:type IV pilus-dependent motility"/>
    <property type="evidence" value="ECO:0007669"/>
    <property type="project" value="InterPro"/>
</dbReference>
<name>A0A1F6B0Y2_9BACT</name>
<evidence type="ECO:0000256" key="2">
    <source>
        <dbReference type="SAM" id="Phobius"/>
    </source>
</evidence>
<organism evidence="3 4">
    <name type="scientific">Candidatus Gottesmanbacteria bacterium RIFCSPLOWO2_01_FULL_46_9</name>
    <dbReference type="NCBI Taxonomy" id="1798394"/>
    <lineage>
        <taxon>Bacteria</taxon>
        <taxon>Candidatus Gottesmaniibacteriota</taxon>
    </lineage>
</organism>
<proteinExistence type="predicted"/>
<comment type="caution">
    <text evidence="3">The sequence shown here is derived from an EMBL/GenBank/DDBJ whole genome shotgun (WGS) entry which is preliminary data.</text>
</comment>
<evidence type="ECO:0000256" key="1">
    <source>
        <dbReference type="SAM" id="MobiDB-lite"/>
    </source>
</evidence>
<feature type="compositionally biased region" description="Polar residues" evidence="1">
    <location>
        <begin position="228"/>
        <end position="242"/>
    </location>
</feature>
<dbReference type="InterPro" id="IPR014717">
    <property type="entry name" value="Transl_elong_EF1B/ribsomal_bS6"/>
</dbReference>
<evidence type="ECO:0000313" key="3">
    <source>
        <dbReference type="EMBL" id="OGG30581.1"/>
    </source>
</evidence>
<dbReference type="Pfam" id="PF04350">
    <property type="entry name" value="PilO"/>
    <property type="match status" value="1"/>
</dbReference>